<keyword evidence="1" id="KW-1133">Transmembrane helix</keyword>
<organism evidence="2 3">
    <name type="scientific">Ruicaihuangia caeni</name>
    <dbReference type="NCBI Taxonomy" id="3042517"/>
    <lineage>
        <taxon>Bacteria</taxon>
        <taxon>Bacillati</taxon>
        <taxon>Actinomycetota</taxon>
        <taxon>Actinomycetes</taxon>
        <taxon>Micrococcales</taxon>
        <taxon>Microbacteriaceae</taxon>
        <taxon>Ruicaihuangia</taxon>
    </lineage>
</organism>
<dbReference type="Gene3D" id="3.30.700.10">
    <property type="entry name" value="Glycoprotein, Type 4 Pilin"/>
    <property type="match status" value="1"/>
</dbReference>
<dbReference type="Proteomes" id="UP001321506">
    <property type="component" value="Unassembled WGS sequence"/>
</dbReference>
<keyword evidence="3" id="KW-1185">Reference proteome</keyword>
<dbReference type="SUPFAM" id="SSF54523">
    <property type="entry name" value="Pili subunits"/>
    <property type="match status" value="1"/>
</dbReference>
<dbReference type="AlphaFoldDB" id="A0AAW6T526"/>
<gene>
    <name evidence="2" type="ORF">QF206_06180</name>
</gene>
<dbReference type="RefSeq" id="WP_281488337.1">
    <property type="nucleotide sequence ID" value="NZ_JASATX010000002.1"/>
</dbReference>
<comment type="caution">
    <text evidence="2">The sequence shown here is derived from an EMBL/GenBank/DDBJ whole genome shotgun (WGS) entry which is preliminary data.</text>
</comment>
<protein>
    <recommendedName>
        <fullName evidence="4">Type II secretion system protein</fullName>
    </recommendedName>
</protein>
<keyword evidence="1" id="KW-0812">Transmembrane</keyword>
<accession>A0AAW6T526</accession>
<evidence type="ECO:0000313" key="3">
    <source>
        <dbReference type="Proteomes" id="UP001321506"/>
    </source>
</evidence>
<name>A0AAW6T526_9MICO</name>
<evidence type="ECO:0008006" key="4">
    <source>
        <dbReference type="Google" id="ProtNLM"/>
    </source>
</evidence>
<evidence type="ECO:0000256" key="1">
    <source>
        <dbReference type="SAM" id="Phobius"/>
    </source>
</evidence>
<proteinExistence type="predicted"/>
<reference evidence="2 3" key="1">
    <citation type="submission" date="2023-04" db="EMBL/GenBank/DDBJ databases">
        <title>Klugiella caeni sp. nov. isolated from the sludge of biochemical tank.</title>
        <authorList>
            <person name="Geng K."/>
        </authorList>
    </citation>
    <scope>NUCLEOTIDE SEQUENCE [LARGE SCALE GENOMIC DNA]</scope>
    <source>
        <strain evidence="2 3">YN-L-19</strain>
    </source>
</reference>
<sequence length="137" mass="13924">MGITRLDRDDSGIGLIEIVVSIFLLGLLAISALPLIINGMTTSQRTATLSTASQLVSSELERVRALGAPLACGTVTALAGSAPVVTDTRGVQYQPTVSVGACPGSYPGTIAVSVRVTDASNGDELARAATSVLVEQP</sequence>
<dbReference type="EMBL" id="JASATX010000002">
    <property type="protein sequence ID" value="MDI2098549.1"/>
    <property type="molecule type" value="Genomic_DNA"/>
</dbReference>
<dbReference type="InterPro" id="IPR045584">
    <property type="entry name" value="Pilin-like"/>
</dbReference>
<keyword evidence="1" id="KW-0472">Membrane</keyword>
<feature type="transmembrane region" description="Helical" evidence="1">
    <location>
        <begin position="12"/>
        <end position="37"/>
    </location>
</feature>
<evidence type="ECO:0000313" key="2">
    <source>
        <dbReference type="EMBL" id="MDI2098549.1"/>
    </source>
</evidence>